<organism evidence="2 3">
    <name type="scientific">Labilithrix luteola</name>
    <dbReference type="NCBI Taxonomy" id="1391654"/>
    <lineage>
        <taxon>Bacteria</taxon>
        <taxon>Pseudomonadati</taxon>
        <taxon>Myxococcota</taxon>
        <taxon>Polyangia</taxon>
        <taxon>Polyangiales</taxon>
        <taxon>Labilitrichaceae</taxon>
        <taxon>Labilithrix</taxon>
    </lineage>
</organism>
<gene>
    <name evidence="2" type="ORF">AKJ09_11284</name>
</gene>
<sequence>MSLGPAVELSSDCAACGLESGVIELYDALSPATRFGLPVVTRCKLCSITHEAQFDREPARPMREIPANLCPACLSELGPRALDAHVCPSCGASAKLLETAASTDLSSEAALAQALDAWAERAMFPSRDALLVATFCDPDFGALLARIRLRARLEVLADPFGPAPMRPAATTTIASTVEEVPVAVVPSIPPPPLIPPPPSIPPPPRRRRVPSSIRS</sequence>
<dbReference type="Proteomes" id="UP000064967">
    <property type="component" value="Chromosome"/>
</dbReference>
<reference evidence="2 3" key="1">
    <citation type="submission" date="2015-08" db="EMBL/GenBank/DDBJ databases">
        <authorList>
            <person name="Babu N.S."/>
            <person name="Beckwith C.J."/>
            <person name="Beseler K.G."/>
            <person name="Brison A."/>
            <person name="Carone J.V."/>
            <person name="Caskin T.P."/>
            <person name="Diamond M."/>
            <person name="Durham M.E."/>
            <person name="Foxe J.M."/>
            <person name="Go M."/>
            <person name="Henderson B.A."/>
            <person name="Jones I.B."/>
            <person name="McGettigan J.A."/>
            <person name="Micheletti S.J."/>
            <person name="Nasrallah M.E."/>
            <person name="Ortiz D."/>
            <person name="Piller C.R."/>
            <person name="Privatt S.R."/>
            <person name="Schneider S.L."/>
            <person name="Sharp S."/>
            <person name="Smith T.C."/>
            <person name="Stanton J.D."/>
            <person name="Ullery H.E."/>
            <person name="Wilson R.J."/>
            <person name="Serrano M.G."/>
            <person name="Buck G."/>
            <person name="Lee V."/>
            <person name="Wang Y."/>
            <person name="Carvalho R."/>
            <person name="Voegtly L."/>
            <person name="Shi R."/>
            <person name="Duckworth R."/>
            <person name="Johnson A."/>
            <person name="Loviza R."/>
            <person name="Walstead R."/>
            <person name="Shah Z."/>
            <person name="Kiflezghi M."/>
            <person name="Wade K."/>
            <person name="Ball S.L."/>
            <person name="Bradley K.W."/>
            <person name="Asai D.J."/>
            <person name="Bowman C.A."/>
            <person name="Russell D.A."/>
            <person name="Pope W.H."/>
            <person name="Jacobs-Sera D."/>
            <person name="Hendrix R.W."/>
            <person name="Hatfull G.F."/>
        </authorList>
    </citation>
    <scope>NUCLEOTIDE SEQUENCE [LARGE SCALE GENOMIC DNA]</scope>
    <source>
        <strain evidence="2 3">DSM 27648</strain>
    </source>
</reference>
<name>A0A0K1QFR5_9BACT</name>
<protein>
    <submittedName>
        <fullName evidence="2">Uncharacterized protein</fullName>
    </submittedName>
</protein>
<evidence type="ECO:0000256" key="1">
    <source>
        <dbReference type="SAM" id="MobiDB-lite"/>
    </source>
</evidence>
<dbReference type="EMBL" id="CP012333">
    <property type="protein sequence ID" value="AKV04621.1"/>
    <property type="molecule type" value="Genomic_DNA"/>
</dbReference>
<dbReference type="AlphaFoldDB" id="A0A0K1QFR5"/>
<evidence type="ECO:0000313" key="3">
    <source>
        <dbReference type="Proteomes" id="UP000064967"/>
    </source>
</evidence>
<feature type="compositionally biased region" description="Pro residues" evidence="1">
    <location>
        <begin position="187"/>
        <end position="203"/>
    </location>
</feature>
<accession>A0A0K1QFR5</accession>
<dbReference type="STRING" id="1391654.AKJ09_11284"/>
<feature type="region of interest" description="Disordered" evidence="1">
    <location>
        <begin position="186"/>
        <end position="215"/>
    </location>
</feature>
<dbReference type="KEGG" id="llu:AKJ09_11284"/>
<proteinExistence type="predicted"/>
<dbReference type="PATRIC" id="fig|1391654.3.peg.11457"/>
<evidence type="ECO:0000313" key="2">
    <source>
        <dbReference type="EMBL" id="AKV04621.1"/>
    </source>
</evidence>
<keyword evidence="3" id="KW-1185">Reference proteome</keyword>
<dbReference type="RefSeq" id="WP_169928677.1">
    <property type="nucleotide sequence ID" value="NZ_CP012333.1"/>
</dbReference>